<sequence length="61" mass="6819">MDGDGVFWVTIIGGLASLGAWMWYYAALGKRTSQEELEAGRDLTYEINPFTGSAKPYKKKE</sequence>
<proteinExistence type="predicted"/>
<keyword evidence="1" id="KW-1133">Transmembrane helix</keyword>
<reference evidence="2 3" key="1">
    <citation type="submission" date="2019-12" db="EMBL/GenBank/DDBJ databases">
        <title>The whole genome sequencing of a strain isolated from a Mars analog, Dalangtan Playa.</title>
        <authorList>
            <person name="Huang T."/>
        </authorList>
    </citation>
    <scope>NUCLEOTIDE SEQUENCE [LARGE SCALE GENOMIC DNA]</scope>
    <source>
        <strain evidence="2 3">DP4-553-S</strain>
    </source>
</reference>
<name>A0ABX7VXQ6_9BACI</name>
<keyword evidence="1" id="KW-0472">Membrane</keyword>
<keyword evidence="3" id="KW-1185">Reference proteome</keyword>
<evidence type="ECO:0000313" key="2">
    <source>
        <dbReference type="EMBL" id="QTN00825.1"/>
    </source>
</evidence>
<dbReference type="Proteomes" id="UP000665043">
    <property type="component" value="Chromosome"/>
</dbReference>
<organism evidence="2 3">
    <name type="scientific">Sediminibacillus dalangtanensis</name>
    <dbReference type="NCBI Taxonomy" id="2729421"/>
    <lineage>
        <taxon>Bacteria</taxon>
        <taxon>Bacillati</taxon>
        <taxon>Bacillota</taxon>
        <taxon>Bacilli</taxon>
        <taxon>Bacillales</taxon>
        <taxon>Bacillaceae</taxon>
        <taxon>Sediminibacillus</taxon>
    </lineage>
</organism>
<evidence type="ECO:0008006" key="4">
    <source>
        <dbReference type="Google" id="ProtNLM"/>
    </source>
</evidence>
<gene>
    <name evidence="2" type="ORF">ERJ70_16975</name>
</gene>
<dbReference type="EMBL" id="CP046956">
    <property type="protein sequence ID" value="QTN00825.1"/>
    <property type="molecule type" value="Genomic_DNA"/>
</dbReference>
<dbReference type="RefSeq" id="WP_209365957.1">
    <property type="nucleotide sequence ID" value="NZ_CP046956.1"/>
</dbReference>
<keyword evidence="1" id="KW-0812">Transmembrane</keyword>
<accession>A0ABX7VXQ6</accession>
<protein>
    <recommendedName>
        <fullName evidence="4">Sporulation protein YhaL</fullName>
    </recommendedName>
</protein>
<evidence type="ECO:0000313" key="3">
    <source>
        <dbReference type="Proteomes" id="UP000665043"/>
    </source>
</evidence>
<evidence type="ECO:0000256" key="1">
    <source>
        <dbReference type="SAM" id="Phobius"/>
    </source>
</evidence>
<feature type="transmembrane region" description="Helical" evidence="1">
    <location>
        <begin position="6"/>
        <end position="26"/>
    </location>
</feature>